<dbReference type="InterPro" id="IPR015443">
    <property type="entry name" value="Aldose_1-epimerase"/>
</dbReference>
<evidence type="ECO:0000313" key="10">
    <source>
        <dbReference type="Proteomes" id="UP000624703"/>
    </source>
</evidence>
<dbReference type="InterPro" id="IPR014718">
    <property type="entry name" value="GH-type_carb-bd"/>
</dbReference>
<comment type="pathway">
    <text evidence="1 5">Carbohydrate metabolism; hexose metabolism.</text>
</comment>
<dbReference type="CDD" id="cd09019">
    <property type="entry name" value="galactose_mutarotase_like"/>
    <property type="match status" value="1"/>
</dbReference>
<dbReference type="UniPathway" id="UPA00242"/>
<accession>A0A8J7SKH2</accession>
<reference evidence="9" key="1">
    <citation type="submission" date="2021-01" db="EMBL/GenBank/DDBJ databases">
        <title>Modified the classification status of verrucomicrobia.</title>
        <authorList>
            <person name="Feng X."/>
        </authorList>
    </citation>
    <scope>NUCLEOTIDE SEQUENCE</scope>
    <source>
        <strain evidence="9">_KCTC 22039</strain>
    </source>
</reference>
<comment type="similarity">
    <text evidence="2 5">Belongs to the aldose epimerase family.</text>
</comment>
<feature type="binding site" evidence="8">
    <location>
        <begin position="67"/>
        <end position="68"/>
    </location>
    <ligand>
        <name>beta-D-galactose</name>
        <dbReference type="ChEBI" id="CHEBI:27667"/>
    </ligand>
</feature>
<dbReference type="GO" id="GO:0006006">
    <property type="term" value="P:glucose metabolic process"/>
    <property type="evidence" value="ECO:0007669"/>
    <property type="project" value="TreeGrafter"/>
</dbReference>
<dbReference type="EC" id="5.1.3.3" evidence="5"/>
<gene>
    <name evidence="9" type="ORF">JIN82_13010</name>
</gene>
<evidence type="ECO:0000256" key="6">
    <source>
        <dbReference type="PIRSR" id="PIRSR005096-1"/>
    </source>
</evidence>
<dbReference type="GO" id="GO:0030246">
    <property type="term" value="F:carbohydrate binding"/>
    <property type="evidence" value="ECO:0007669"/>
    <property type="project" value="InterPro"/>
</dbReference>
<evidence type="ECO:0000256" key="3">
    <source>
        <dbReference type="ARBA" id="ARBA00023235"/>
    </source>
</evidence>
<keyword evidence="10" id="KW-1185">Reference proteome</keyword>
<dbReference type="EMBL" id="JAENIM010000043">
    <property type="protein sequence ID" value="MBK1792074.1"/>
    <property type="molecule type" value="Genomic_DNA"/>
</dbReference>
<dbReference type="GO" id="GO:0004034">
    <property type="term" value="F:aldose 1-epimerase activity"/>
    <property type="evidence" value="ECO:0007669"/>
    <property type="project" value="UniProtKB-EC"/>
</dbReference>
<evidence type="ECO:0000256" key="2">
    <source>
        <dbReference type="ARBA" id="ARBA00006206"/>
    </source>
</evidence>
<proteinExistence type="inferred from homology"/>
<dbReference type="InterPro" id="IPR047215">
    <property type="entry name" value="Galactose_mutarotase-like"/>
</dbReference>
<feature type="binding site" evidence="7">
    <location>
        <position position="242"/>
    </location>
    <ligand>
        <name>beta-D-galactose</name>
        <dbReference type="ChEBI" id="CHEBI:27667"/>
    </ligand>
</feature>
<dbReference type="AlphaFoldDB" id="A0A8J7SKH2"/>
<dbReference type="PANTHER" id="PTHR10091">
    <property type="entry name" value="ALDOSE-1-EPIMERASE"/>
    <property type="match status" value="1"/>
</dbReference>
<comment type="caution">
    <text evidence="9">The sequence shown here is derived from an EMBL/GenBank/DDBJ whole genome shotgun (WGS) entry which is preliminary data.</text>
</comment>
<protein>
    <recommendedName>
        <fullName evidence="5">Aldose 1-epimerase</fullName>
        <ecNumber evidence="5">5.1.3.3</ecNumber>
    </recommendedName>
</protein>
<organism evidence="9 10">
    <name type="scientific">Persicirhabdus sediminis</name>
    <dbReference type="NCBI Taxonomy" id="454144"/>
    <lineage>
        <taxon>Bacteria</taxon>
        <taxon>Pseudomonadati</taxon>
        <taxon>Verrucomicrobiota</taxon>
        <taxon>Verrucomicrobiia</taxon>
        <taxon>Verrucomicrobiales</taxon>
        <taxon>Verrucomicrobiaceae</taxon>
        <taxon>Persicirhabdus</taxon>
    </lineage>
</organism>
<dbReference type="NCBIfam" id="NF008277">
    <property type="entry name" value="PRK11055.1"/>
    <property type="match status" value="1"/>
</dbReference>
<evidence type="ECO:0000256" key="8">
    <source>
        <dbReference type="PIRSR" id="PIRSR005096-3"/>
    </source>
</evidence>
<dbReference type="PIRSF" id="PIRSF005096">
    <property type="entry name" value="GALM"/>
    <property type="match status" value="1"/>
</dbReference>
<dbReference type="Gene3D" id="2.70.98.10">
    <property type="match status" value="1"/>
</dbReference>
<evidence type="ECO:0000256" key="1">
    <source>
        <dbReference type="ARBA" id="ARBA00005028"/>
    </source>
</evidence>
<dbReference type="InterPro" id="IPR008183">
    <property type="entry name" value="Aldose_1/G6P_1-epimerase"/>
</dbReference>
<evidence type="ECO:0000256" key="4">
    <source>
        <dbReference type="ARBA" id="ARBA00023277"/>
    </source>
</evidence>
<feature type="active site" description="Proton donor" evidence="6">
    <location>
        <position position="167"/>
    </location>
</feature>
<feature type="active site" description="Proton acceptor" evidence="6">
    <location>
        <position position="308"/>
    </location>
</feature>
<dbReference type="Pfam" id="PF01263">
    <property type="entry name" value="Aldose_epim"/>
    <property type="match status" value="1"/>
</dbReference>
<evidence type="ECO:0000256" key="5">
    <source>
        <dbReference type="PIRNR" id="PIRNR005096"/>
    </source>
</evidence>
<keyword evidence="4 5" id="KW-0119">Carbohydrate metabolism</keyword>
<keyword evidence="3 5" id="KW-0413">Isomerase</keyword>
<sequence>MAKTQTFTIQNQHGMRVQLTDLGATIMSVLTPDRHGQLAEITLGYDTVNDWLNDPFCLGSTCGRCANRIAGGSFSLDGKDYQLAVNNGPNHLHGGLRGFNQQIWQASQLQRDGATGVRFQLTSPDGDESYPGELIATADYWLTDDNQLIIEYSATTDAPTICNLVNHSYWNLSGQLDQPEVTIDDHQLEIPADHFIAVDSHGLSTGEAISVAGTALDFRQPKLIGQDVDSQETQIQLANGYDHCFLPKGQESSSPRPHATLYHPASGRQLELLSNQPGIHIYSGNFLEKETAGRHGIGLNRRRGVALETEQIPDAINHPQFPSPVLRPGEKYQHTMVLRFSVVD</sequence>
<name>A0A8J7SKH2_9BACT</name>
<dbReference type="PANTHER" id="PTHR10091:SF0">
    <property type="entry name" value="GALACTOSE MUTAROTASE"/>
    <property type="match status" value="1"/>
</dbReference>
<comment type="catalytic activity">
    <reaction evidence="5">
        <text>alpha-D-glucose = beta-D-glucose</text>
        <dbReference type="Rhea" id="RHEA:10264"/>
        <dbReference type="ChEBI" id="CHEBI:15903"/>
        <dbReference type="ChEBI" id="CHEBI:17925"/>
        <dbReference type="EC" id="5.1.3.3"/>
    </reaction>
</comment>
<dbReference type="InterPro" id="IPR011013">
    <property type="entry name" value="Gal_mutarotase_sf_dom"/>
</dbReference>
<dbReference type="SUPFAM" id="SSF74650">
    <property type="entry name" value="Galactose mutarotase-like"/>
    <property type="match status" value="1"/>
</dbReference>
<dbReference type="Proteomes" id="UP000624703">
    <property type="component" value="Unassembled WGS sequence"/>
</dbReference>
<evidence type="ECO:0000313" key="9">
    <source>
        <dbReference type="EMBL" id="MBK1792074.1"/>
    </source>
</evidence>
<feature type="binding site" evidence="8">
    <location>
        <begin position="167"/>
        <end position="169"/>
    </location>
    <ligand>
        <name>beta-D-galactose</name>
        <dbReference type="ChEBI" id="CHEBI:27667"/>
    </ligand>
</feature>
<evidence type="ECO:0000256" key="7">
    <source>
        <dbReference type="PIRSR" id="PIRSR005096-2"/>
    </source>
</evidence>
<dbReference type="GO" id="GO:0033499">
    <property type="term" value="P:galactose catabolic process via UDP-galactose, Leloir pathway"/>
    <property type="evidence" value="ECO:0007669"/>
    <property type="project" value="TreeGrafter"/>
</dbReference>